<reference evidence="2 3" key="1">
    <citation type="journal article" date="2020" name="ISME J.">
        <title>Comparative genomics reveals insights into cyanobacterial evolution and habitat adaptation.</title>
        <authorList>
            <person name="Chen M.Y."/>
            <person name="Teng W.K."/>
            <person name="Zhao L."/>
            <person name="Hu C.X."/>
            <person name="Zhou Y.K."/>
            <person name="Han B.P."/>
            <person name="Song L.R."/>
            <person name="Shu W.S."/>
        </authorList>
    </citation>
    <scope>NUCLEOTIDE SEQUENCE [LARGE SCALE GENOMIC DNA]</scope>
    <source>
        <strain evidence="2 3">FACHB-119</strain>
    </source>
</reference>
<name>A0ABR8D3T9_9NOST</name>
<dbReference type="NCBIfam" id="NF033559">
    <property type="entry name" value="transpos_IS1634"/>
    <property type="match status" value="1"/>
</dbReference>
<proteinExistence type="predicted"/>
<organism evidence="2 3">
    <name type="scientific">Anabaena azotica FACHB-119</name>
    <dbReference type="NCBI Taxonomy" id="947527"/>
    <lineage>
        <taxon>Bacteria</taxon>
        <taxon>Bacillati</taxon>
        <taxon>Cyanobacteriota</taxon>
        <taxon>Cyanophyceae</taxon>
        <taxon>Nostocales</taxon>
        <taxon>Nostocaceae</taxon>
        <taxon>Anabaena</taxon>
        <taxon>Anabaena azotica</taxon>
    </lineage>
</organism>
<dbReference type="PANTHER" id="PTHR34614">
    <property type="match status" value="1"/>
</dbReference>
<dbReference type="Pfam" id="PF14104">
    <property type="entry name" value="DUF4277"/>
    <property type="match status" value="1"/>
</dbReference>
<evidence type="ECO:0000313" key="2">
    <source>
        <dbReference type="EMBL" id="MBD2500423.1"/>
    </source>
</evidence>
<dbReference type="PANTHER" id="PTHR34614:SF2">
    <property type="entry name" value="TRANSPOSASE IS4-LIKE DOMAIN-CONTAINING PROTEIN"/>
    <property type="match status" value="1"/>
</dbReference>
<evidence type="ECO:0000259" key="1">
    <source>
        <dbReference type="Pfam" id="PF14104"/>
    </source>
</evidence>
<gene>
    <name evidence="2" type="ORF">H6G83_07280</name>
</gene>
<dbReference type="EMBL" id="JACJSG010000008">
    <property type="protein sequence ID" value="MBD2500423.1"/>
    <property type="molecule type" value="Genomic_DNA"/>
</dbReference>
<feature type="domain" description="DUF4277" evidence="1">
    <location>
        <begin position="19"/>
        <end position="125"/>
    </location>
</feature>
<comment type="caution">
    <text evidence="2">The sequence shown here is derived from an EMBL/GenBank/DDBJ whole genome shotgun (WGS) entry which is preliminary data.</text>
</comment>
<dbReference type="InterPro" id="IPR047654">
    <property type="entry name" value="IS1634_transpos"/>
</dbReference>
<sequence length="562" mass="63433">MTTEEVEKTVVTLKPQEIEIQNIDHLGIVSGIIDSIGVVGIINELIGVEKGEKVSSGQVVKAMILNGLGFVSKPLYMFPQYFETIACEHLVGAGVKPEYLNDDKLGRVMDKLFIKGLDTIFFIIALKAAKKFGVSLSISHLDSSSMHVHGQYNSSLPSVIFENQKGENNQELEEIAVKAPQEITITYGYSRDHRPDLKQFIIEMICLGDGDIPIFLKLASGNQADSSCFAKIAVEYQKQLEVNSLLVADSALYTESNLKMMSELRWLCRVPLSVKSAKSLISTLPESEFVDSTISGYKLVSKTENYAGIEQRWLVLQSQERRESDLRKLSQKITKAESKAVQDLKKLSQERFACEADAIKALSKLSKQFKYHQIHKSTLTQVKSKTKDSPEEISYQISATVWEDESKINTEVLSAGRFIIATNVLDSKELCNDSMLSEYKAQQSCERGFGFLKDPLFFADSIFLKSPERIESLAMIMGLCLLVYTLAQRQIRNALKDSKSTIQNQLGKATDRHTLRWIFQCFQGIHLVKYNNEKHVSNWTPHRDFILNILPDDCFRYYQLAT</sequence>
<accession>A0ABR8D3T9</accession>
<dbReference type="InterPro" id="IPR025457">
    <property type="entry name" value="DUF4277"/>
</dbReference>
<protein>
    <submittedName>
        <fullName evidence="2">IS1634 family transposase</fullName>
    </submittedName>
</protein>
<keyword evidence="3" id="KW-1185">Reference proteome</keyword>
<evidence type="ECO:0000313" key="3">
    <source>
        <dbReference type="Proteomes" id="UP000661112"/>
    </source>
</evidence>
<dbReference type="Proteomes" id="UP000661112">
    <property type="component" value="Unassembled WGS sequence"/>
</dbReference>